<feature type="compositionally biased region" description="Polar residues" evidence="1">
    <location>
        <begin position="138"/>
        <end position="157"/>
    </location>
</feature>
<evidence type="ECO:0000256" key="1">
    <source>
        <dbReference type="SAM" id="MobiDB-lite"/>
    </source>
</evidence>
<dbReference type="Proteomes" id="UP001066276">
    <property type="component" value="Chromosome 7"/>
</dbReference>
<evidence type="ECO:0000313" key="3">
    <source>
        <dbReference type="Proteomes" id="UP001066276"/>
    </source>
</evidence>
<dbReference type="EMBL" id="JANPWB010000011">
    <property type="protein sequence ID" value="KAJ1128291.1"/>
    <property type="molecule type" value="Genomic_DNA"/>
</dbReference>
<keyword evidence="3" id="KW-1185">Reference proteome</keyword>
<comment type="caution">
    <text evidence="2">The sequence shown here is derived from an EMBL/GenBank/DDBJ whole genome shotgun (WGS) entry which is preliminary data.</text>
</comment>
<gene>
    <name evidence="2" type="ORF">NDU88_006670</name>
</gene>
<proteinExistence type="predicted"/>
<sequence>MQLAQSISNGPLMGLHRPILLQGDKKAQHWPGRGNRICLFYPASMGDGICLFSPCSSIQLDRAGSSVRPCMMVPRSLCLWGFWVQVGPANRAGEERQLGASNAHGPWTSVVSVCPGPAQAVGLRASLLPLKSGRAQAVSPSSTGRGSGVSEPSRSLSETRAQMTCLTGSQGGFLQARFILHCASATLGKGTAGSPRVFRPQWASAAGPMPPMATRESGPEGQPPGRTLEEQTGPMRRNEG</sequence>
<feature type="region of interest" description="Disordered" evidence="1">
    <location>
        <begin position="201"/>
        <end position="240"/>
    </location>
</feature>
<name>A0AAV7PLQ2_PLEWA</name>
<evidence type="ECO:0000313" key="2">
    <source>
        <dbReference type="EMBL" id="KAJ1128291.1"/>
    </source>
</evidence>
<dbReference type="AlphaFoldDB" id="A0AAV7PLQ2"/>
<organism evidence="2 3">
    <name type="scientific">Pleurodeles waltl</name>
    <name type="common">Iberian ribbed newt</name>
    <dbReference type="NCBI Taxonomy" id="8319"/>
    <lineage>
        <taxon>Eukaryota</taxon>
        <taxon>Metazoa</taxon>
        <taxon>Chordata</taxon>
        <taxon>Craniata</taxon>
        <taxon>Vertebrata</taxon>
        <taxon>Euteleostomi</taxon>
        <taxon>Amphibia</taxon>
        <taxon>Batrachia</taxon>
        <taxon>Caudata</taxon>
        <taxon>Salamandroidea</taxon>
        <taxon>Salamandridae</taxon>
        <taxon>Pleurodelinae</taxon>
        <taxon>Pleurodeles</taxon>
    </lineage>
</organism>
<accession>A0AAV7PLQ2</accession>
<feature type="region of interest" description="Disordered" evidence="1">
    <location>
        <begin position="134"/>
        <end position="157"/>
    </location>
</feature>
<reference evidence="2" key="1">
    <citation type="journal article" date="2022" name="bioRxiv">
        <title>Sequencing and chromosome-scale assembly of the giantPleurodeles waltlgenome.</title>
        <authorList>
            <person name="Brown T."/>
            <person name="Elewa A."/>
            <person name="Iarovenko S."/>
            <person name="Subramanian E."/>
            <person name="Araus A.J."/>
            <person name="Petzold A."/>
            <person name="Susuki M."/>
            <person name="Suzuki K.-i.T."/>
            <person name="Hayashi T."/>
            <person name="Toyoda A."/>
            <person name="Oliveira C."/>
            <person name="Osipova E."/>
            <person name="Leigh N.D."/>
            <person name="Simon A."/>
            <person name="Yun M.H."/>
        </authorList>
    </citation>
    <scope>NUCLEOTIDE SEQUENCE</scope>
    <source>
        <strain evidence="2">20211129_DDA</strain>
        <tissue evidence="2">Liver</tissue>
    </source>
</reference>
<protein>
    <submittedName>
        <fullName evidence="2">Uncharacterized protein</fullName>
    </submittedName>
</protein>